<dbReference type="NCBIfam" id="TIGR01840">
    <property type="entry name" value="esterase_phb"/>
    <property type="match status" value="1"/>
</dbReference>
<feature type="compositionally biased region" description="Basic and acidic residues" evidence="3">
    <location>
        <begin position="84"/>
        <end position="98"/>
    </location>
</feature>
<keyword evidence="1" id="KW-0732">Signal</keyword>
<dbReference type="Pfam" id="PF10503">
    <property type="entry name" value="Esterase_PHB"/>
    <property type="match status" value="1"/>
</dbReference>
<reference evidence="4 5" key="1">
    <citation type="journal article" date="2016" name="Microbes Environ.">
        <title>Phylogenetically diverse aerobic anoxygenic phototrophic bacteria isolated from epilithic biofilms in Tama river, Japan.</title>
        <authorList>
            <person name="Hirose S."/>
            <person name="Matsuura K."/>
            <person name="Haruta S."/>
        </authorList>
    </citation>
    <scope>NUCLEOTIDE SEQUENCE [LARGE SCALE GENOMIC DNA]</scope>
    <source>
        <strain evidence="4 5">S08</strain>
    </source>
</reference>
<sequence>MNAIRPEAMLEATRLTREGKLTEATAMLQRLLSGVAAPDAARAPSPDVNPADANHASRIIDIDPATGELLGATPPPPNAGSNDGHGDAATDDSPDRTPPRRRSMLHGFMDRLTQGDLTRDARVGSWGNPLREPAPLPDGAEFVHRSFRAPEGRLDYKLYIPARRADRPLPMLVMLHGCTQTPDDFAAGTRMNALAEEHGLLIVYPEQTKAANAQKCWNWFKPADQQRDQGEPALIAGLTQQVLRDLAADRGRVYVAGLSAGGAAAAIMAQAYPDIYAAVGVHSGLPCGAARDIPTAFAAMRQGAGVGLANGTSSRGGASLGRVPTIVFHADQDSTVHPRNGDLVVAQAGAIGGVTFETFTGQVPGGHAYSRTSHMTASGTTVLEHWLVHGAGHAWSGGSSRGSYTDPKGPDASREMLRFFLQHSRPH</sequence>
<keyword evidence="2" id="KW-0378">Hydrolase</keyword>
<dbReference type="Proteomes" id="UP000831327">
    <property type="component" value="Chromosome"/>
</dbReference>
<feature type="region of interest" description="Disordered" evidence="3">
    <location>
        <begin position="66"/>
        <end position="103"/>
    </location>
</feature>
<gene>
    <name evidence="4" type="ORF">Rmf_04510</name>
</gene>
<organism evidence="4 5">
    <name type="scientific">Roseomonas fluvialis</name>
    <dbReference type="NCBI Taxonomy" id="1750527"/>
    <lineage>
        <taxon>Bacteria</taxon>
        <taxon>Pseudomonadati</taxon>
        <taxon>Pseudomonadota</taxon>
        <taxon>Alphaproteobacteria</taxon>
        <taxon>Acetobacterales</taxon>
        <taxon>Roseomonadaceae</taxon>
        <taxon>Roseomonas</taxon>
    </lineage>
</organism>
<evidence type="ECO:0000256" key="3">
    <source>
        <dbReference type="SAM" id="MobiDB-lite"/>
    </source>
</evidence>
<evidence type="ECO:0000256" key="2">
    <source>
        <dbReference type="ARBA" id="ARBA00022801"/>
    </source>
</evidence>
<evidence type="ECO:0000313" key="4">
    <source>
        <dbReference type="EMBL" id="BDG70522.1"/>
    </source>
</evidence>
<evidence type="ECO:0000256" key="1">
    <source>
        <dbReference type="ARBA" id="ARBA00022729"/>
    </source>
</evidence>
<dbReference type="EMBL" id="AP025637">
    <property type="protein sequence ID" value="BDG70522.1"/>
    <property type="molecule type" value="Genomic_DNA"/>
</dbReference>
<dbReference type="RefSeq" id="WP_244457848.1">
    <property type="nucleotide sequence ID" value="NZ_AP025637.1"/>
</dbReference>
<accession>A0ABN6NW44</accession>
<dbReference type="Gene3D" id="3.40.50.1820">
    <property type="entry name" value="alpha/beta hydrolase"/>
    <property type="match status" value="1"/>
</dbReference>
<dbReference type="PANTHER" id="PTHR43037:SF1">
    <property type="entry name" value="BLL1128 PROTEIN"/>
    <property type="match status" value="1"/>
</dbReference>
<name>A0ABN6NW44_9PROT</name>
<keyword evidence="5" id="KW-1185">Reference proteome</keyword>
<dbReference type="PANTHER" id="PTHR43037">
    <property type="entry name" value="UNNAMED PRODUCT-RELATED"/>
    <property type="match status" value="1"/>
</dbReference>
<dbReference type="SUPFAM" id="SSF53474">
    <property type="entry name" value="alpha/beta-Hydrolases"/>
    <property type="match status" value="1"/>
</dbReference>
<evidence type="ECO:0000313" key="5">
    <source>
        <dbReference type="Proteomes" id="UP000831327"/>
    </source>
</evidence>
<proteinExistence type="predicted"/>
<dbReference type="InterPro" id="IPR050955">
    <property type="entry name" value="Plant_Biomass_Hydrol_Est"/>
</dbReference>
<protein>
    <submittedName>
        <fullName evidence="4">Esterase</fullName>
    </submittedName>
</protein>
<dbReference type="InterPro" id="IPR029058">
    <property type="entry name" value="AB_hydrolase_fold"/>
</dbReference>
<dbReference type="InterPro" id="IPR010126">
    <property type="entry name" value="Esterase_phb"/>
</dbReference>